<organism evidence="2 3">
    <name type="scientific">Kitasatospora arboriphila</name>
    <dbReference type="NCBI Taxonomy" id="258052"/>
    <lineage>
        <taxon>Bacteria</taxon>
        <taxon>Bacillati</taxon>
        <taxon>Actinomycetota</taxon>
        <taxon>Actinomycetes</taxon>
        <taxon>Kitasatosporales</taxon>
        <taxon>Streptomycetaceae</taxon>
        <taxon>Kitasatospora</taxon>
    </lineage>
</organism>
<name>A0ABN1U7A1_9ACTN</name>
<evidence type="ECO:0000313" key="3">
    <source>
        <dbReference type="Proteomes" id="UP001499987"/>
    </source>
</evidence>
<dbReference type="InterPro" id="IPR055912">
    <property type="entry name" value="DUF7489"/>
</dbReference>
<proteinExistence type="predicted"/>
<feature type="domain" description="DUF7489" evidence="1">
    <location>
        <begin position="39"/>
        <end position="105"/>
    </location>
</feature>
<protein>
    <recommendedName>
        <fullName evidence="1">DUF7489 domain-containing protein</fullName>
    </recommendedName>
</protein>
<gene>
    <name evidence="2" type="ORF">GCM10009663_75430</name>
</gene>
<dbReference type="Proteomes" id="UP001499987">
    <property type="component" value="Unassembled WGS sequence"/>
</dbReference>
<sequence>MPSSMRGAHMSNTVFLILSISPLALILVIIAAQRANAVDDAYTGEVTERWVSSSTGTYGTTTRCMMRIRTDQGRELAVQVDGRTYQALDIGDRVVKAPGTRWPVRSE</sequence>
<evidence type="ECO:0000259" key="1">
    <source>
        <dbReference type="Pfam" id="PF24315"/>
    </source>
</evidence>
<reference evidence="2 3" key="1">
    <citation type="journal article" date="2019" name="Int. J. Syst. Evol. Microbiol.">
        <title>The Global Catalogue of Microorganisms (GCM) 10K type strain sequencing project: providing services to taxonomists for standard genome sequencing and annotation.</title>
        <authorList>
            <consortium name="The Broad Institute Genomics Platform"/>
            <consortium name="The Broad Institute Genome Sequencing Center for Infectious Disease"/>
            <person name="Wu L."/>
            <person name="Ma J."/>
        </authorList>
    </citation>
    <scope>NUCLEOTIDE SEQUENCE [LARGE SCALE GENOMIC DNA]</scope>
    <source>
        <strain evidence="2 3">JCM 13002</strain>
    </source>
</reference>
<comment type="caution">
    <text evidence="2">The sequence shown here is derived from an EMBL/GenBank/DDBJ whole genome shotgun (WGS) entry which is preliminary data.</text>
</comment>
<dbReference type="EMBL" id="BAAALD010000156">
    <property type="protein sequence ID" value="GAA1125798.1"/>
    <property type="molecule type" value="Genomic_DNA"/>
</dbReference>
<keyword evidence="3" id="KW-1185">Reference proteome</keyword>
<dbReference type="Pfam" id="PF24315">
    <property type="entry name" value="DUF7489"/>
    <property type="match status" value="1"/>
</dbReference>
<evidence type="ECO:0000313" key="2">
    <source>
        <dbReference type="EMBL" id="GAA1125798.1"/>
    </source>
</evidence>
<accession>A0ABN1U7A1</accession>